<protein>
    <recommendedName>
        <fullName evidence="4">inositol-1,3,4-trisphosphate 5/6-kinase</fullName>
        <ecNumber evidence="4">2.7.1.159</ecNumber>
    </recommendedName>
</protein>
<evidence type="ECO:0000256" key="9">
    <source>
        <dbReference type="ARBA" id="ARBA00022840"/>
    </source>
</evidence>
<dbReference type="PANTHER" id="PTHR14217:SF1">
    <property type="entry name" value="INOSITOL-TETRAKISPHOSPHATE 1-KINASE"/>
    <property type="match status" value="1"/>
</dbReference>
<feature type="domain" description="Inositol 1,3,4-trisphosphate 5/6-kinase ATP-grasp" evidence="12">
    <location>
        <begin position="209"/>
        <end position="399"/>
    </location>
</feature>
<dbReference type="AlphaFoldDB" id="A0A1Y1HRS6"/>
<dbReference type="GO" id="GO:0052725">
    <property type="term" value="F:inositol-1,3,4-trisphosphate 6-kinase activity"/>
    <property type="evidence" value="ECO:0000318"/>
    <property type="project" value="GO_Central"/>
</dbReference>
<dbReference type="PANTHER" id="PTHR14217">
    <property type="entry name" value="INOSITOL-TETRAKISPHOSPHATE 1-KINASE"/>
    <property type="match status" value="1"/>
</dbReference>
<sequence>MADDQKPIVVGYAMKPEREKGFLKRNALPAQPIQGICFKKIDLSAPLGPQLAEVDLVLHRMMDELQSVDWDQEEKQAEPQAAPANNLAPVHDLGPRETDGAPYKKQSETANIAEQVSCSQRGSERPAHEAGNLSGPGVSGRSDGVASTHRTKRCFQMSAGHLELERFCASHPELLVVDSFDDVRVVMDRFAIHDAISNITLPGLAVTVRAPKAIRVLEHDVAKLSESMAELGMAFPCIMKPRVACGTPESHAMALLLRPEGLLESRVTLPASLQEYVDHGGLQHKVYVLGSKLFHTPRVSMPDAREILDEHREAAVVTFDSLRTPLTRSANPTADSDGATCEPTQSNGVDEAALEGIASWLREKLGLSLFGFDVVVQLDSRDHIVVDVNYFPSFKDVPKEIAVTSLWDALRHKHEQWCLLNQEDGDVKADYEDGSFC</sequence>
<evidence type="ECO:0000256" key="6">
    <source>
        <dbReference type="ARBA" id="ARBA00022723"/>
    </source>
</evidence>
<keyword evidence="14" id="KW-1185">Reference proteome</keyword>
<evidence type="ECO:0000256" key="1">
    <source>
        <dbReference type="ARBA" id="ARBA00001946"/>
    </source>
</evidence>
<dbReference type="STRING" id="105231.A0A1Y1HRS6"/>
<keyword evidence="10" id="KW-0460">Magnesium</keyword>
<feature type="compositionally biased region" description="Low complexity" evidence="11">
    <location>
        <begin position="78"/>
        <end position="89"/>
    </location>
</feature>
<feature type="region of interest" description="Disordered" evidence="11">
    <location>
        <begin position="71"/>
        <end position="145"/>
    </location>
</feature>
<name>A0A1Y1HRS6_KLENI</name>
<dbReference type="PIRSF" id="PIRSF038163">
    <property type="entry name" value="ITPK_uncN"/>
    <property type="match status" value="1"/>
</dbReference>
<evidence type="ECO:0000259" key="12">
    <source>
        <dbReference type="Pfam" id="PF05770"/>
    </source>
</evidence>
<accession>A0A1Y1HRS6</accession>
<proteinExistence type="inferred from homology"/>
<dbReference type="GO" id="GO:0032957">
    <property type="term" value="P:inositol trisphosphate metabolic process"/>
    <property type="evidence" value="ECO:0007669"/>
    <property type="project" value="InterPro"/>
</dbReference>
<dbReference type="Pfam" id="PF05770">
    <property type="entry name" value="Ins134_P3_kin"/>
    <property type="match status" value="1"/>
</dbReference>
<dbReference type="EMBL" id="DF236976">
    <property type="protein sequence ID" value="GAQ79267.1"/>
    <property type="molecule type" value="Genomic_DNA"/>
</dbReference>
<keyword evidence="9" id="KW-0067">ATP-binding</keyword>
<dbReference type="GO" id="GO:0000287">
    <property type="term" value="F:magnesium ion binding"/>
    <property type="evidence" value="ECO:0007669"/>
    <property type="project" value="InterPro"/>
</dbReference>
<keyword evidence="7" id="KW-0547">Nucleotide-binding</keyword>
<dbReference type="GO" id="GO:0052726">
    <property type="term" value="F:inositol-1,3,4-trisphosphate 5-kinase activity"/>
    <property type="evidence" value="ECO:0000318"/>
    <property type="project" value="GO_Central"/>
</dbReference>
<evidence type="ECO:0000256" key="11">
    <source>
        <dbReference type="SAM" id="MobiDB-lite"/>
    </source>
</evidence>
<dbReference type="Gene3D" id="3.30.470.20">
    <property type="entry name" value="ATP-grasp fold, B domain"/>
    <property type="match status" value="1"/>
</dbReference>
<dbReference type="EC" id="2.7.1.159" evidence="4"/>
<evidence type="ECO:0000256" key="8">
    <source>
        <dbReference type="ARBA" id="ARBA00022777"/>
    </source>
</evidence>
<evidence type="ECO:0000256" key="4">
    <source>
        <dbReference type="ARBA" id="ARBA00012017"/>
    </source>
</evidence>
<dbReference type="InterPro" id="IPR008656">
    <property type="entry name" value="Inositol_tetrakis-P_1-kinase"/>
</dbReference>
<comment type="similarity">
    <text evidence="2">Belongs to the ITPK1 family.</text>
</comment>
<gene>
    <name evidence="13" type="ORF">KFL_000270260</name>
</gene>
<dbReference type="OMA" id="MHELERY"/>
<comment type="cofactor">
    <cofactor evidence="1">
        <name>Mg(2+)</name>
        <dbReference type="ChEBI" id="CHEBI:18420"/>
    </cofactor>
</comment>
<evidence type="ECO:0000256" key="2">
    <source>
        <dbReference type="ARBA" id="ARBA00009601"/>
    </source>
</evidence>
<reference evidence="13 14" key="1">
    <citation type="journal article" date="2014" name="Nat. Commun.">
        <title>Klebsormidium flaccidum genome reveals primary factors for plant terrestrial adaptation.</title>
        <authorList>
            <person name="Hori K."/>
            <person name="Maruyama F."/>
            <person name="Fujisawa T."/>
            <person name="Togashi T."/>
            <person name="Yamamoto N."/>
            <person name="Seo M."/>
            <person name="Sato S."/>
            <person name="Yamada T."/>
            <person name="Mori H."/>
            <person name="Tajima N."/>
            <person name="Moriyama T."/>
            <person name="Ikeuchi M."/>
            <person name="Watanabe M."/>
            <person name="Wada H."/>
            <person name="Kobayashi K."/>
            <person name="Saito M."/>
            <person name="Masuda T."/>
            <person name="Sasaki-Sekimoto Y."/>
            <person name="Mashiguchi K."/>
            <person name="Awai K."/>
            <person name="Shimojima M."/>
            <person name="Masuda S."/>
            <person name="Iwai M."/>
            <person name="Nobusawa T."/>
            <person name="Narise T."/>
            <person name="Kondo S."/>
            <person name="Saito H."/>
            <person name="Sato R."/>
            <person name="Murakawa M."/>
            <person name="Ihara Y."/>
            <person name="Oshima-Yamada Y."/>
            <person name="Ohtaka K."/>
            <person name="Satoh M."/>
            <person name="Sonobe K."/>
            <person name="Ishii M."/>
            <person name="Ohtani R."/>
            <person name="Kanamori-Sato M."/>
            <person name="Honoki R."/>
            <person name="Miyazaki D."/>
            <person name="Mochizuki H."/>
            <person name="Umetsu J."/>
            <person name="Higashi K."/>
            <person name="Shibata D."/>
            <person name="Kamiya Y."/>
            <person name="Sato N."/>
            <person name="Nakamura Y."/>
            <person name="Tabata S."/>
            <person name="Ida S."/>
            <person name="Kurokawa K."/>
            <person name="Ohta H."/>
        </authorList>
    </citation>
    <scope>NUCLEOTIDE SEQUENCE [LARGE SCALE GENOMIC DNA]</scope>
    <source>
        <strain evidence="13 14">NIES-2285</strain>
    </source>
</reference>
<evidence type="ECO:0000256" key="10">
    <source>
        <dbReference type="ARBA" id="ARBA00022842"/>
    </source>
</evidence>
<evidence type="ECO:0000313" key="13">
    <source>
        <dbReference type="EMBL" id="GAQ79267.1"/>
    </source>
</evidence>
<evidence type="ECO:0000313" key="14">
    <source>
        <dbReference type="Proteomes" id="UP000054558"/>
    </source>
</evidence>
<comment type="subunit">
    <text evidence="3">Monomer.</text>
</comment>
<keyword evidence="6" id="KW-0479">Metal-binding</keyword>
<dbReference type="GO" id="GO:0005524">
    <property type="term" value="F:ATP binding"/>
    <property type="evidence" value="ECO:0007669"/>
    <property type="project" value="UniProtKB-KW"/>
</dbReference>
<evidence type="ECO:0000256" key="3">
    <source>
        <dbReference type="ARBA" id="ARBA00011245"/>
    </source>
</evidence>
<dbReference type="InterPro" id="IPR040464">
    <property type="entry name" value="InsP(3)kin_ATP-grasp"/>
</dbReference>
<feature type="compositionally biased region" description="Polar residues" evidence="11">
    <location>
        <begin position="108"/>
        <end position="121"/>
    </location>
</feature>
<keyword evidence="8 13" id="KW-0418">Kinase</keyword>
<evidence type="ECO:0000256" key="5">
    <source>
        <dbReference type="ARBA" id="ARBA00022679"/>
    </source>
</evidence>
<dbReference type="GO" id="GO:0047325">
    <property type="term" value="F:inositol-3,4,5,6-tetrakisphosphate 1-kinase activity"/>
    <property type="evidence" value="ECO:0000318"/>
    <property type="project" value="GO_Central"/>
</dbReference>
<keyword evidence="5" id="KW-0808">Transferase</keyword>
<dbReference type="Proteomes" id="UP000054558">
    <property type="component" value="Unassembled WGS sequence"/>
</dbReference>
<dbReference type="OrthoDB" id="25308at2759"/>
<organism evidence="13 14">
    <name type="scientific">Klebsormidium nitens</name>
    <name type="common">Green alga</name>
    <name type="synonym">Ulothrix nitens</name>
    <dbReference type="NCBI Taxonomy" id="105231"/>
    <lineage>
        <taxon>Eukaryota</taxon>
        <taxon>Viridiplantae</taxon>
        <taxon>Streptophyta</taxon>
        <taxon>Klebsormidiophyceae</taxon>
        <taxon>Klebsormidiales</taxon>
        <taxon>Klebsormidiaceae</taxon>
        <taxon>Klebsormidium</taxon>
    </lineage>
</organism>
<feature type="region of interest" description="Disordered" evidence="11">
    <location>
        <begin position="327"/>
        <end position="346"/>
    </location>
</feature>
<evidence type="ECO:0000256" key="7">
    <source>
        <dbReference type="ARBA" id="ARBA00022741"/>
    </source>
</evidence>